<dbReference type="PROSITE" id="PS52016">
    <property type="entry name" value="TONB_DEPENDENT_REC_3"/>
    <property type="match status" value="1"/>
</dbReference>
<evidence type="ECO:0000313" key="17">
    <source>
        <dbReference type="EMBL" id="TFI56735.1"/>
    </source>
</evidence>
<dbReference type="NCBIfam" id="TIGR01783">
    <property type="entry name" value="TonB-siderophor"/>
    <property type="match status" value="1"/>
</dbReference>
<evidence type="ECO:0000256" key="9">
    <source>
        <dbReference type="ARBA" id="ARBA00023136"/>
    </source>
</evidence>
<dbReference type="PANTHER" id="PTHR32552">
    <property type="entry name" value="FERRICHROME IRON RECEPTOR-RELATED"/>
    <property type="match status" value="1"/>
</dbReference>
<sequence>MIIRTLLRMICNRKFRMRFSPPAGVRSYRKAALALAGGSSLMLAPAAVAADTSEELTGDAAADLAADTAVAADEDAQPDITVTGERYRINTLNSRLGDLRDAPQSVSVIPREVIEQQAATTLRDVLRNVSGISMAAGEGGGGPAGDNLTLRGFAARNDIFVDGIRDFGSYTRDTFNIEQVEVVKGPSSAQTGRGSTGGYINMFTKQPQAVSFVGGTIGLGLPSYGRATADINIGEDRTGIDGAAFRLNLLYHDVDTPGRDFVETKRWGVAPSVAVGLGSATRAILSYMLLDQDNVPDYGIPFVPATNTALPQYAEQPAPVDFDNYYGLLARDYEKTRTNILTFALEHDLGGKVRIANTTRYGHARRDSIYSSPRFVSTSGTDITPQIQSRDTVDEILLNQSNVTAEFMTGPVRHDLIGGFEIARETSRNQLRAITNGTPTDLFDPDPRRPWTGTVEDIPGAIVRAEADSLAAYLFDTMHLSDSLLFSGGIRWERFETDYHPAPATPPAPDLSRTDETVTWRAGLTWKPLPTVSLYAGAGTSVNPSLENMTQTTPTAAVFALKPERSRTFELGAKWDAFRGKLLVTGAVFRIDKTNARTPGLPGEPATVLAGEQRVDGFELGATGWITKDWQVIAAYTWLDSEVRHSNTPAEIGNRLGNVPAHSGTIWTTYKLPAGVELGGGLRYVGERYTNVANTRQVEDYWLADATLAYDLTPSTSLRLNVFNIFDERFVDQLGGGHFIPGPGRSAVATLAFRL</sequence>
<dbReference type="GO" id="GO:0009279">
    <property type="term" value="C:cell outer membrane"/>
    <property type="evidence" value="ECO:0007669"/>
    <property type="project" value="UniProtKB-SubCell"/>
</dbReference>
<dbReference type="InterPro" id="IPR036942">
    <property type="entry name" value="Beta-barrel_TonB_sf"/>
</dbReference>
<keyword evidence="10 17" id="KW-0675">Receptor</keyword>
<accession>A0A4Y8ZNK9</accession>
<evidence type="ECO:0000256" key="12">
    <source>
        <dbReference type="PROSITE-ProRule" id="PRU01360"/>
    </source>
</evidence>
<evidence type="ECO:0000256" key="4">
    <source>
        <dbReference type="ARBA" id="ARBA00022452"/>
    </source>
</evidence>
<dbReference type="InterPro" id="IPR010105">
    <property type="entry name" value="TonB_sidphr_rcpt"/>
</dbReference>
<comment type="similarity">
    <text evidence="2 12 13">Belongs to the TonB-dependent receptor family.</text>
</comment>
<gene>
    <name evidence="17" type="ORF">E2493_18835</name>
</gene>
<dbReference type="SUPFAM" id="SSF56935">
    <property type="entry name" value="Porins"/>
    <property type="match status" value="1"/>
</dbReference>
<dbReference type="InterPro" id="IPR000531">
    <property type="entry name" value="Beta-barrel_TonB"/>
</dbReference>
<evidence type="ECO:0000256" key="13">
    <source>
        <dbReference type="RuleBase" id="RU003357"/>
    </source>
</evidence>
<dbReference type="OrthoDB" id="9760333at2"/>
<evidence type="ECO:0000256" key="10">
    <source>
        <dbReference type="ARBA" id="ARBA00023170"/>
    </source>
</evidence>
<keyword evidence="3 12" id="KW-0813">Transport</keyword>
<dbReference type="EMBL" id="SPDV01000057">
    <property type="protein sequence ID" value="TFI56735.1"/>
    <property type="molecule type" value="Genomic_DNA"/>
</dbReference>
<evidence type="ECO:0000259" key="15">
    <source>
        <dbReference type="Pfam" id="PF00593"/>
    </source>
</evidence>
<dbReference type="GO" id="GO:0038023">
    <property type="term" value="F:signaling receptor activity"/>
    <property type="evidence" value="ECO:0007669"/>
    <property type="project" value="InterPro"/>
</dbReference>
<evidence type="ECO:0000256" key="14">
    <source>
        <dbReference type="SAM" id="SignalP"/>
    </source>
</evidence>
<dbReference type="Gene3D" id="2.170.130.10">
    <property type="entry name" value="TonB-dependent receptor, plug domain"/>
    <property type="match status" value="1"/>
</dbReference>
<dbReference type="CDD" id="cd01347">
    <property type="entry name" value="ligand_gated_channel"/>
    <property type="match status" value="1"/>
</dbReference>
<feature type="domain" description="TonB-dependent receptor plug" evidence="16">
    <location>
        <begin position="99"/>
        <end position="198"/>
    </location>
</feature>
<evidence type="ECO:0000256" key="11">
    <source>
        <dbReference type="ARBA" id="ARBA00023237"/>
    </source>
</evidence>
<dbReference type="InterPro" id="IPR039426">
    <property type="entry name" value="TonB-dep_rcpt-like"/>
</dbReference>
<feature type="domain" description="TonB-dependent receptor-like beta-barrel" evidence="15">
    <location>
        <begin position="278"/>
        <end position="725"/>
    </location>
</feature>
<evidence type="ECO:0000256" key="5">
    <source>
        <dbReference type="ARBA" id="ARBA00022692"/>
    </source>
</evidence>
<evidence type="ECO:0000256" key="7">
    <source>
        <dbReference type="ARBA" id="ARBA00023065"/>
    </source>
</evidence>
<feature type="signal peptide" evidence="14">
    <location>
        <begin position="1"/>
        <end position="49"/>
    </location>
</feature>
<dbReference type="FunFam" id="2.170.130.10:FF:000001">
    <property type="entry name" value="Catecholate siderophore TonB-dependent receptor"/>
    <property type="match status" value="1"/>
</dbReference>
<dbReference type="Gene3D" id="2.40.170.20">
    <property type="entry name" value="TonB-dependent receptor, beta-barrel domain"/>
    <property type="match status" value="1"/>
</dbReference>
<evidence type="ECO:0000256" key="1">
    <source>
        <dbReference type="ARBA" id="ARBA00004571"/>
    </source>
</evidence>
<keyword evidence="8 13" id="KW-0798">TonB box</keyword>
<dbReference type="InterPro" id="IPR012910">
    <property type="entry name" value="Plug_dom"/>
</dbReference>
<dbReference type="GO" id="GO:0015344">
    <property type="term" value="F:siderophore uptake transmembrane transporter activity"/>
    <property type="evidence" value="ECO:0007669"/>
    <property type="project" value="TreeGrafter"/>
</dbReference>
<evidence type="ECO:0000256" key="3">
    <source>
        <dbReference type="ARBA" id="ARBA00022448"/>
    </source>
</evidence>
<comment type="caution">
    <text evidence="17">The sequence shown here is derived from an EMBL/GenBank/DDBJ whole genome shotgun (WGS) entry which is preliminary data.</text>
</comment>
<keyword evidence="7" id="KW-0406">Ion transport</keyword>
<dbReference type="AlphaFoldDB" id="A0A4Y8ZNK9"/>
<dbReference type="PANTHER" id="PTHR32552:SF83">
    <property type="entry name" value="BLR3904 PROTEIN"/>
    <property type="match status" value="1"/>
</dbReference>
<proteinExistence type="inferred from homology"/>
<keyword evidence="18" id="KW-1185">Reference proteome</keyword>
<evidence type="ECO:0000313" key="18">
    <source>
        <dbReference type="Proteomes" id="UP000298213"/>
    </source>
</evidence>
<dbReference type="Pfam" id="PF00593">
    <property type="entry name" value="TonB_dep_Rec_b-barrel"/>
    <property type="match status" value="1"/>
</dbReference>
<keyword evidence="11 12" id="KW-0998">Cell outer membrane</keyword>
<dbReference type="Proteomes" id="UP000298213">
    <property type="component" value="Unassembled WGS sequence"/>
</dbReference>
<name>A0A4Y8ZNK9_9SPHN</name>
<keyword evidence="5 12" id="KW-0812">Transmembrane</keyword>
<dbReference type="GO" id="GO:0015891">
    <property type="term" value="P:siderophore transport"/>
    <property type="evidence" value="ECO:0007669"/>
    <property type="project" value="InterPro"/>
</dbReference>
<keyword evidence="6 14" id="KW-0732">Signal</keyword>
<organism evidence="17 18">
    <name type="scientific">Sphingomonas parva</name>
    <dbReference type="NCBI Taxonomy" id="2555898"/>
    <lineage>
        <taxon>Bacteria</taxon>
        <taxon>Pseudomonadati</taxon>
        <taxon>Pseudomonadota</taxon>
        <taxon>Alphaproteobacteria</taxon>
        <taxon>Sphingomonadales</taxon>
        <taxon>Sphingomonadaceae</taxon>
        <taxon>Sphingomonas</taxon>
    </lineage>
</organism>
<evidence type="ECO:0000256" key="8">
    <source>
        <dbReference type="ARBA" id="ARBA00023077"/>
    </source>
</evidence>
<comment type="subcellular location">
    <subcellularLocation>
        <location evidence="1 12">Cell outer membrane</location>
        <topology evidence="1 12">Multi-pass membrane protein</topology>
    </subcellularLocation>
</comment>
<keyword evidence="4 12" id="KW-1134">Transmembrane beta strand</keyword>
<dbReference type="Pfam" id="PF07715">
    <property type="entry name" value="Plug"/>
    <property type="match status" value="1"/>
</dbReference>
<reference evidence="17 18" key="1">
    <citation type="submission" date="2019-03" db="EMBL/GenBank/DDBJ databases">
        <title>Genome sequence of Sphingomonas sp. 17J27-24.</title>
        <authorList>
            <person name="Kim M."/>
            <person name="Maeng S."/>
            <person name="Sathiyaraj S."/>
        </authorList>
    </citation>
    <scope>NUCLEOTIDE SEQUENCE [LARGE SCALE GENOMIC DNA]</scope>
    <source>
        <strain evidence="17 18">17J27-24</strain>
    </source>
</reference>
<evidence type="ECO:0000259" key="16">
    <source>
        <dbReference type="Pfam" id="PF07715"/>
    </source>
</evidence>
<evidence type="ECO:0000256" key="6">
    <source>
        <dbReference type="ARBA" id="ARBA00022729"/>
    </source>
</evidence>
<dbReference type="InterPro" id="IPR037066">
    <property type="entry name" value="Plug_dom_sf"/>
</dbReference>
<keyword evidence="9 12" id="KW-0472">Membrane</keyword>
<evidence type="ECO:0000256" key="2">
    <source>
        <dbReference type="ARBA" id="ARBA00009810"/>
    </source>
</evidence>
<feature type="chain" id="PRO_5021192901" evidence="14">
    <location>
        <begin position="50"/>
        <end position="755"/>
    </location>
</feature>
<protein>
    <submittedName>
        <fullName evidence="17">TonB-dependent siderophore receptor</fullName>
    </submittedName>
</protein>